<accession>A0ABT3HKV0</accession>
<comment type="caution">
    <text evidence="1">The sequence shown here is derived from an EMBL/GenBank/DDBJ whole genome shotgun (WGS) entry which is preliminary data.</text>
</comment>
<evidence type="ECO:0000313" key="2">
    <source>
        <dbReference type="Proteomes" id="UP001163719"/>
    </source>
</evidence>
<dbReference type="EMBL" id="JAPDHV010000001">
    <property type="protein sequence ID" value="MCW3160343.1"/>
    <property type="molecule type" value="Genomic_DNA"/>
</dbReference>
<sequence>MKILTSFLIIPSFLVCGLLQINDFGENKKLNISSEMHSSQIGYLFFKVEKEGSNVEKVTLQGKKLSEGKLKYTPKYNRDLANVGDFIITLTNSEGKEIVKQSIEDPLNPVMEVYEENISRKKLSLQHAEFSIRYSHSNEITMLKVEKITNAGNQLLLNQKL</sequence>
<name>A0ABT3HKV0_9FLAO</name>
<keyword evidence="2" id="KW-1185">Reference proteome</keyword>
<protein>
    <submittedName>
        <fullName evidence="1">Uncharacterized protein</fullName>
    </submittedName>
</protein>
<proteinExistence type="predicted"/>
<evidence type="ECO:0000313" key="1">
    <source>
        <dbReference type="EMBL" id="MCW3160343.1"/>
    </source>
</evidence>
<dbReference type="RefSeq" id="WP_264742285.1">
    <property type="nucleotide sequence ID" value="NZ_JAPDHV010000001.1"/>
</dbReference>
<reference evidence="1" key="1">
    <citation type="submission" date="2022-10" db="EMBL/GenBank/DDBJ databases">
        <title>Chryseobacterium babae sp. nov. isolated from the gut of the beetle Oryctes rhinoceros, and Chryseobacterium kimseyorum sp. nov., isolated from a stick insect rearing cage.</title>
        <authorList>
            <person name="Shelomi M."/>
            <person name="Han C.-J."/>
            <person name="Chen W.-M."/>
            <person name="Chen H.-K."/>
            <person name="Liaw S.-J."/>
            <person name="Muhle E."/>
            <person name="Clermont D."/>
        </authorList>
    </citation>
    <scope>NUCLEOTIDE SEQUENCE</scope>
    <source>
        <strain evidence="1">WLa1L2M3</strain>
    </source>
</reference>
<organism evidence="1 2">
    <name type="scientific">Chryseobacterium oryctis</name>
    <dbReference type="NCBI Taxonomy" id="2952618"/>
    <lineage>
        <taxon>Bacteria</taxon>
        <taxon>Pseudomonadati</taxon>
        <taxon>Bacteroidota</taxon>
        <taxon>Flavobacteriia</taxon>
        <taxon>Flavobacteriales</taxon>
        <taxon>Weeksellaceae</taxon>
        <taxon>Chryseobacterium group</taxon>
        <taxon>Chryseobacterium</taxon>
    </lineage>
</organism>
<dbReference type="Proteomes" id="UP001163719">
    <property type="component" value="Unassembled WGS sequence"/>
</dbReference>
<gene>
    <name evidence="1" type="ORF">OH806_03565</name>
</gene>